<evidence type="ECO:0000313" key="3">
    <source>
        <dbReference type="Proteomes" id="UP001596157"/>
    </source>
</evidence>
<feature type="transmembrane region" description="Helical" evidence="1">
    <location>
        <begin position="277"/>
        <end position="298"/>
    </location>
</feature>
<keyword evidence="1" id="KW-0812">Transmembrane</keyword>
<name>A0ABW0EXG8_9PSEU</name>
<proteinExistence type="predicted"/>
<accession>A0ABW0EXG8</accession>
<organism evidence="2 3">
    <name type="scientific">Actinokineospora guangxiensis</name>
    <dbReference type="NCBI Taxonomy" id="1490288"/>
    <lineage>
        <taxon>Bacteria</taxon>
        <taxon>Bacillati</taxon>
        <taxon>Actinomycetota</taxon>
        <taxon>Actinomycetes</taxon>
        <taxon>Pseudonocardiales</taxon>
        <taxon>Pseudonocardiaceae</taxon>
        <taxon>Actinokineospora</taxon>
    </lineage>
</organism>
<keyword evidence="1" id="KW-0472">Membrane</keyword>
<protein>
    <submittedName>
        <fullName evidence="2">DMT family transporter</fullName>
    </submittedName>
</protein>
<feature type="transmembrane region" description="Helical" evidence="1">
    <location>
        <begin position="28"/>
        <end position="47"/>
    </location>
</feature>
<dbReference type="Pfam" id="PF04657">
    <property type="entry name" value="DMT_YdcZ"/>
    <property type="match status" value="2"/>
</dbReference>
<dbReference type="PANTHER" id="PTHR34821:SF2">
    <property type="entry name" value="INNER MEMBRANE PROTEIN YDCZ"/>
    <property type="match status" value="1"/>
</dbReference>
<feature type="transmembrane region" description="Helical" evidence="1">
    <location>
        <begin position="156"/>
        <end position="174"/>
    </location>
</feature>
<feature type="transmembrane region" description="Helical" evidence="1">
    <location>
        <begin position="122"/>
        <end position="144"/>
    </location>
</feature>
<feature type="transmembrane region" description="Helical" evidence="1">
    <location>
        <begin position="216"/>
        <end position="240"/>
    </location>
</feature>
<reference evidence="3" key="1">
    <citation type="journal article" date="2019" name="Int. J. Syst. Evol. Microbiol.">
        <title>The Global Catalogue of Microorganisms (GCM) 10K type strain sequencing project: providing services to taxonomists for standard genome sequencing and annotation.</title>
        <authorList>
            <consortium name="The Broad Institute Genomics Platform"/>
            <consortium name="The Broad Institute Genome Sequencing Center for Infectious Disease"/>
            <person name="Wu L."/>
            <person name="Ma J."/>
        </authorList>
    </citation>
    <scope>NUCLEOTIDE SEQUENCE [LARGE SCALE GENOMIC DNA]</scope>
    <source>
        <strain evidence="3">CCUG 59778</strain>
    </source>
</reference>
<feature type="transmembrane region" description="Helical" evidence="1">
    <location>
        <begin position="186"/>
        <end position="204"/>
    </location>
</feature>
<feature type="transmembrane region" description="Helical" evidence="1">
    <location>
        <begin position="99"/>
        <end position="116"/>
    </location>
</feature>
<dbReference type="InterPro" id="IPR006750">
    <property type="entry name" value="YdcZ"/>
</dbReference>
<dbReference type="Proteomes" id="UP001596157">
    <property type="component" value="Unassembled WGS sequence"/>
</dbReference>
<dbReference type="RefSeq" id="WP_378250506.1">
    <property type="nucleotide sequence ID" value="NZ_JBHSKF010000017.1"/>
</dbReference>
<feature type="transmembrane region" description="Helical" evidence="1">
    <location>
        <begin position="59"/>
        <end position="78"/>
    </location>
</feature>
<evidence type="ECO:0000313" key="2">
    <source>
        <dbReference type="EMBL" id="MFC5290616.1"/>
    </source>
</evidence>
<feature type="transmembrane region" description="Helical" evidence="1">
    <location>
        <begin position="304"/>
        <end position="322"/>
    </location>
</feature>
<dbReference type="EMBL" id="JBHSKF010000017">
    <property type="protein sequence ID" value="MFC5290616.1"/>
    <property type="molecule type" value="Genomic_DNA"/>
</dbReference>
<keyword evidence="1" id="KW-1133">Transmembrane helix</keyword>
<evidence type="ECO:0000256" key="1">
    <source>
        <dbReference type="SAM" id="Phobius"/>
    </source>
</evidence>
<dbReference type="PANTHER" id="PTHR34821">
    <property type="entry name" value="INNER MEMBRANE PROTEIN YDCZ"/>
    <property type="match status" value="1"/>
</dbReference>
<keyword evidence="3" id="KW-1185">Reference proteome</keyword>
<feature type="transmembrane region" description="Helical" evidence="1">
    <location>
        <begin position="252"/>
        <end position="270"/>
    </location>
</feature>
<gene>
    <name evidence="2" type="ORF">ACFPM7_26480</name>
</gene>
<sequence>MGEPAGAGVGGVAGGAGLGGRGGGAAGLLGLVAGFAGGVGIAVQARINGQLGAALGDGVVAALVSFSVGLAILVPVVLGSGDGRRAVRRFGVAVRERRLRVWQCLGGVGGALYVTTQGVTASVLGVAVFTVAVVAGQVVSSLVVDRVGVGPGGVVAVTWTRAVGAALAVVAVGVAVSDEFGRPEALWLAVVPAAGGAAMGWQQAVNGLVGAASGSVTFATMVNFAVGTVALVVVAAVDVAVRGLPEAAPGEWWLYLGGCIGVLALSAAVFAVRHIGVLLLGLAAVCGQLVGSIAVDLLGPGVDAATLAGAAVTLVAVVVAAARQPAMRG</sequence>
<comment type="caution">
    <text evidence="2">The sequence shown here is derived from an EMBL/GenBank/DDBJ whole genome shotgun (WGS) entry which is preliminary data.</text>
</comment>